<proteinExistence type="inferred from homology"/>
<keyword evidence="5" id="KW-0998">Cell outer membrane</keyword>
<dbReference type="Pfam" id="PF14322">
    <property type="entry name" value="SusD-like_3"/>
    <property type="match status" value="1"/>
</dbReference>
<dbReference type="Pfam" id="PF07980">
    <property type="entry name" value="SusD_RagB"/>
    <property type="match status" value="1"/>
</dbReference>
<evidence type="ECO:0000256" key="5">
    <source>
        <dbReference type="ARBA" id="ARBA00023237"/>
    </source>
</evidence>
<dbReference type="InterPro" id="IPR011990">
    <property type="entry name" value="TPR-like_helical_dom_sf"/>
</dbReference>
<evidence type="ECO:0000259" key="7">
    <source>
        <dbReference type="Pfam" id="PF07980"/>
    </source>
</evidence>
<protein>
    <submittedName>
        <fullName evidence="9">Putative outer membrane starch-binding protein</fullName>
    </submittedName>
</protein>
<evidence type="ECO:0000256" key="4">
    <source>
        <dbReference type="ARBA" id="ARBA00023136"/>
    </source>
</evidence>
<feature type="chain" id="PRO_5017622766" evidence="6">
    <location>
        <begin position="23"/>
        <end position="618"/>
    </location>
</feature>
<gene>
    <name evidence="9" type="ORF">C7460_11025</name>
</gene>
<dbReference type="Gene3D" id="1.25.40.390">
    <property type="match status" value="1"/>
</dbReference>
<evidence type="ECO:0000313" key="10">
    <source>
        <dbReference type="Proteomes" id="UP000256779"/>
    </source>
</evidence>
<evidence type="ECO:0000256" key="6">
    <source>
        <dbReference type="SAM" id="SignalP"/>
    </source>
</evidence>
<accession>A0A3D9L1V3</accession>
<reference evidence="9 10" key="1">
    <citation type="submission" date="2018-07" db="EMBL/GenBank/DDBJ databases">
        <title>Genomic Encyclopedia of Type Strains, Phase IV (KMG-IV): sequencing the most valuable type-strain genomes for metagenomic binning, comparative biology and taxonomic classification.</title>
        <authorList>
            <person name="Goeker M."/>
        </authorList>
    </citation>
    <scope>NUCLEOTIDE SEQUENCE [LARGE SCALE GENOMIC DNA]</scope>
    <source>
        <strain evidence="9 10">DSM 4134</strain>
    </source>
</reference>
<dbReference type="Proteomes" id="UP000256779">
    <property type="component" value="Unassembled WGS sequence"/>
</dbReference>
<dbReference type="RefSeq" id="WP_115868315.1">
    <property type="nucleotide sequence ID" value="NZ_QREG01000010.1"/>
</dbReference>
<keyword evidence="4" id="KW-0472">Membrane</keyword>
<organism evidence="9 10">
    <name type="scientific">Marinoscillum furvescens DSM 4134</name>
    <dbReference type="NCBI Taxonomy" id="1122208"/>
    <lineage>
        <taxon>Bacteria</taxon>
        <taxon>Pseudomonadati</taxon>
        <taxon>Bacteroidota</taxon>
        <taxon>Cytophagia</taxon>
        <taxon>Cytophagales</taxon>
        <taxon>Reichenbachiellaceae</taxon>
        <taxon>Marinoscillum</taxon>
    </lineage>
</organism>
<evidence type="ECO:0000313" key="9">
    <source>
        <dbReference type="EMBL" id="RED98355.1"/>
    </source>
</evidence>
<comment type="similarity">
    <text evidence="2">Belongs to the SusD family.</text>
</comment>
<dbReference type="OrthoDB" id="5694214at2"/>
<dbReference type="SUPFAM" id="SSF48452">
    <property type="entry name" value="TPR-like"/>
    <property type="match status" value="1"/>
</dbReference>
<name>A0A3D9L1V3_MARFU</name>
<feature type="domain" description="SusD-like N-terminal" evidence="8">
    <location>
        <begin position="96"/>
        <end position="213"/>
    </location>
</feature>
<dbReference type="InterPro" id="IPR012944">
    <property type="entry name" value="SusD_RagB_dom"/>
</dbReference>
<feature type="signal peptide" evidence="6">
    <location>
        <begin position="1"/>
        <end position="22"/>
    </location>
</feature>
<comment type="subcellular location">
    <subcellularLocation>
        <location evidence="1">Cell outer membrane</location>
    </subcellularLocation>
</comment>
<feature type="domain" description="RagB/SusD" evidence="7">
    <location>
        <begin position="305"/>
        <end position="614"/>
    </location>
</feature>
<sequence length="618" mass="69709">MNKYIYKSIFLLASVLMLSTGCEDTFDQALDRADDSRETLDGVLGDPDKVRGMLTAVYMGMQQDRTDLYFWSTQEALTDNAFDSQGQSIENWRTGQLSPQNAAAWVSKNAGNSYSNPNWSWWGRYWGAIRHCNTFIENFDAITVPEDDLPMSERELMLDEAIAMRAYFHFMLISYYGPLPFLDENPSVNFGGWSEMTRPTFQEITDKIVAELDEVISRGNIPMRRDPNSNDAYRIPMGFIHGLKTRVLLYNASPLNNPSNDPTKYQAAADAAKAFLDLGQYSLVDFEDLPSLYRSPFAQVMGSTEVIWASRSRANQLTNVHGMDGSTAVPKFSNFPAFKAGETPTQEAVDAYELSTGELVIEQYDPTHANPTFTAEALAAGYDDVNAPYANRDARFYKDIIFNTSDHFGESFGLGTIQVYTYFGAPGTGTNGNAVTGDRKKTYTGYYFGKDRNPIWYGEGSGSGSGNGRAYSHQLYMRIAEVYLNYAEALCGAGELELAADALDMTRVRAGQPPIRTVPGYQATQDYLMMRIRNERRVELMVEDSRFFDVRRWDVISDDQVNTISGMLVEQVSPGVYTHTRYQMPWLWLCHNEKYKVLPIPQQDKILLPAIDQPEAWQ</sequence>
<dbReference type="GO" id="GO:0009279">
    <property type="term" value="C:cell outer membrane"/>
    <property type="evidence" value="ECO:0007669"/>
    <property type="project" value="UniProtKB-SubCell"/>
</dbReference>
<dbReference type="EMBL" id="QREG01000010">
    <property type="protein sequence ID" value="RED98355.1"/>
    <property type="molecule type" value="Genomic_DNA"/>
</dbReference>
<dbReference type="InterPro" id="IPR033985">
    <property type="entry name" value="SusD-like_N"/>
</dbReference>
<evidence type="ECO:0000259" key="8">
    <source>
        <dbReference type="Pfam" id="PF14322"/>
    </source>
</evidence>
<keyword evidence="10" id="KW-1185">Reference proteome</keyword>
<evidence type="ECO:0000256" key="3">
    <source>
        <dbReference type="ARBA" id="ARBA00022729"/>
    </source>
</evidence>
<dbReference type="PROSITE" id="PS51257">
    <property type="entry name" value="PROKAR_LIPOPROTEIN"/>
    <property type="match status" value="1"/>
</dbReference>
<evidence type="ECO:0000256" key="1">
    <source>
        <dbReference type="ARBA" id="ARBA00004442"/>
    </source>
</evidence>
<keyword evidence="3 6" id="KW-0732">Signal</keyword>
<evidence type="ECO:0000256" key="2">
    <source>
        <dbReference type="ARBA" id="ARBA00006275"/>
    </source>
</evidence>
<dbReference type="AlphaFoldDB" id="A0A3D9L1V3"/>
<comment type="caution">
    <text evidence="9">The sequence shown here is derived from an EMBL/GenBank/DDBJ whole genome shotgun (WGS) entry which is preliminary data.</text>
</comment>